<organism evidence="1 2">
    <name type="scientific">Camellia sinensis var. sinensis</name>
    <name type="common">China tea</name>
    <dbReference type="NCBI Taxonomy" id="542762"/>
    <lineage>
        <taxon>Eukaryota</taxon>
        <taxon>Viridiplantae</taxon>
        <taxon>Streptophyta</taxon>
        <taxon>Embryophyta</taxon>
        <taxon>Tracheophyta</taxon>
        <taxon>Spermatophyta</taxon>
        <taxon>Magnoliopsida</taxon>
        <taxon>eudicotyledons</taxon>
        <taxon>Gunneridae</taxon>
        <taxon>Pentapetalae</taxon>
        <taxon>asterids</taxon>
        <taxon>Ericales</taxon>
        <taxon>Theaceae</taxon>
        <taxon>Camellia</taxon>
    </lineage>
</organism>
<protein>
    <submittedName>
        <fullName evidence="1">Uncharacterized protein</fullName>
    </submittedName>
</protein>
<reference evidence="1 2" key="1">
    <citation type="journal article" date="2018" name="Proc. Natl. Acad. Sci. U.S.A.">
        <title>Draft genome sequence of Camellia sinensis var. sinensis provides insights into the evolution of the tea genome and tea quality.</title>
        <authorList>
            <person name="Wei C."/>
            <person name="Yang H."/>
            <person name="Wang S."/>
            <person name="Zhao J."/>
            <person name="Liu C."/>
            <person name="Gao L."/>
            <person name="Xia E."/>
            <person name="Lu Y."/>
            <person name="Tai Y."/>
            <person name="She G."/>
            <person name="Sun J."/>
            <person name="Cao H."/>
            <person name="Tong W."/>
            <person name="Gao Q."/>
            <person name="Li Y."/>
            <person name="Deng W."/>
            <person name="Jiang X."/>
            <person name="Wang W."/>
            <person name="Chen Q."/>
            <person name="Zhang S."/>
            <person name="Li H."/>
            <person name="Wu J."/>
            <person name="Wang P."/>
            <person name="Li P."/>
            <person name="Shi C."/>
            <person name="Zheng F."/>
            <person name="Jian J."/>
            <person name="Huang B."/>
            <person name="Shan D."/>
            <person name="Shi M."/>
            <person name="Fang C."/>
            <person name="Yue Y."/>
            <person name="Li F."/>
            <person name="Li D."/>
            <person name="Wei S."/>
            <person name="Han B."/>
            <person name="Jiang C."/>
            <person name="Yin Y."/>
            <person name="Xia T."/>
            <person name="Zhang Z."/>
            <person name="Bennetzen J.L."/>
            <person name="Zhao S."/>
            <person name="Wan X."/>
        </authorList>
    </citation>
    <scope>NUCLEOTIDE SEQUENCE [LARGE SCALE GENOMIC DNA]</scope>
    <source>
        <strain evidence="2">cv. Shuchazao</strain>
        <tissue evidence="1">Leaf</tissue>
    </source>
</reference>
<keyword evidence="2" id="KW-1185">Reference proteome</keyword>
<dbReference type="AlphaFoldDB" id="A0A4S4D4K7"/>
<sequence length="120" mass="14122">MLDVEMEIREVRSLSPEGCYGDIITLAPYERIEISARLFHQRCIDSSRSSLLKIFIGDHQTNRVLKPYQFIAYSRIVFSRDHQNPQLIFIRGLRSSFLYRGLRFLVGKNNYNGMPEEEIH</sequence>
<dbReference type="Proteomes" id="UP000306102">
    <property type="component" value="Unassembled WGS sequence"/>
</dbReference>
<evidence type="ECO:0000313" key="1">
    <source>
        <dbReference type="EMBL" id="THF97280.1"/>
    </source>
</evidence>
<dbReference type="EMBL" id="SDRB02012582">
    <property type="protein sequence ID" value="THF97280.1"/>
    <property type="molecule type" value="Genomic_DNA"/>
</dbReference>
<gene>
    <name evidence="1" type="ORF">TEA_020895</name>
</gene>
<comment type="caution">
    <text evidence="1">The sequence shown here is derived from an EMBL/GenBank/DDBJ whole genome shotgun (WGS) entry which is preliminary data.</text>
</comment>
<proteinExistence type="predicted"/>
<name>A0A4S4D4K7_CAMSN</name>
<evidence type="ECO:0000313" key="2">
    <source>
        <dbReference type="Proteomes" id="UP000306102"/>
    </source>
</evidence>
<accession>A0A4S4D4K7</accession>